<evidence type="ECO:0000313" key="3">
    <source>
        <dbReference type="Proteomes" id="UP000064967"/>
    </source>
</evidence>
<gene>
    <name evidence="2" type="ORF">AKJ09_07460</name>
</gene>
<accession>A0A0K1Q571</accession>
<dbReference type="AlphaFoldDB" id="A0A0K1Q571"/>
<evidence type="ECO:0008006" key="4">
    <source>
        <dbReference type="Google" id="ProtNLM"/>
    </source>
</evidence>
<protein>
    <recommendedName>
        <fullName evidence="4">Intracellular proteinase inhibitor BsuPI domain-containing protein</fullName>
    </recommendedName>
</protein>
<reference evidence="2 3" key="1">
    <citation type="submission" date="2015-08" db="EMBL/GenBank/DDBJ databases">
        <authorList>
            <person name="Babu N.S."/>
            <person name="Beckwith C.J."/>
            <person name="Beseler K.G."/>
            <person name="Brison A."/>
            <person name="Carone J.V."/>
            <person name="Caskin T.P."/>
            <person name="Diamond M."/>
            <person name="Durham M.E."/>
            <person name="Foxe J.M."/>
            <person name="Go M."/>
            <person name="Henderson B.A."/>
            <person name="Jones I.B."/>
            <person name="McGettigan J.A."/>
            <person name="Micheletti S.J."/>
            <person name="Nasrallah M.E."/>
            <person name="Ortiz D."/>
            <person name="Piller C.R."/>
            <person name="Privatt S.R."/>
            <person name="Schneider S.L."/>
            <person name="Sharp S."/>
            <person name="Smith T.C."/>
            <person name="Stanton J.D."/>
            <person name="Ullery H.E."/>
            <person name="Wilson R.J."/>
            <person name="Serrano M.G."/>
            <person name="Buck G."/>
            <person name="Lee V."/>
            <person name="Wang Y."/>
            <person name="Carvalho R."/>
            <person name="Voegtly L."/>
            <person name="Shi R."/>
            <person name="Duckworth R."/>
            <person name="Johnson A."/>
            <person name="Loviza R."/>
            <person name="Walstead R."/>
            <person name="Shah Z."/>
            <person name="Kiflezghi M."/>
            <person name="Wade K."/>
            <person name="Ball S.L."/>
            <person name="Bradley K.W."/>
            <person name="Asai D.J."/>
            <person name="Bowman C.A."/>
            <person name="Russell D.A."/>
            <person name="Pope W.H."/>
            <person name="Jacobs-Sera D."/>
            <person name="Hendrix R.W."/>
            <person name="Hatfull G.F."/>
        </authorList>
    </citation>
    <scope>NUCLEOTIDE SEQUENCE [LARGE SCALE GENOMIC DNA]</scope>
    <source>
        <strain evidence="2 3">DSM 27648</strain>
    </source>
</reference>
<dbReference type="Proteomes" id="UP000064967">
    <property type="component" value="Chromosome"/>
</dbReference>
<evidence type="ECO:0000256" key="1">
    <source>
        <dbReference type="SAM" id="MobiDB-lite"/>
    </source>
</evidence>
<name>A0A0K1Q571_9BACT</name>
<evidence type="ECO:0000313" key="2">
    <source>
        <dbReference type="EMBL" id="AKV00797.1"/>
    </source>
</evidence>
<organism evidence="2 3">
    <name type="scientific">Labilithrix luteola</name>
    <dbReference type="NCBI Taxonomy" id="1391654"/>
    <lineage>
        <taxon>Bacteria</taxon>
        <taxon>Pseudomonadati</taxon>
        <taxon>Myxococcota</taxon>
        <taxon>Polyangia</taxon>
        <taxon>Polyangiales</taxon>
        <taxon>Labilitrichaceae</taxon>
        <taxon>Labilithrix</taxon>
    </lineage>
</organism>
<keyword evidence="3" id="KW-1185">Reference proteome</keyword>
<dbReference type="EMBL" id="CP012333">
    <property type="protein sequence ID" value="AKV00797.1"/>
    <property type="molecule type" value="Genomic_DNA"/>
</dbReference>
<feature type="region of interest" description="Disordered" evidence="1">
    <location>
        <begin position="113"/>
        <end position="140"/>
    </location>
</feature>
<sequence>MPNVPRTVNEDDQSTTTTPNSGTPNPLKQSACSGGSIESLDEVLRQCDVPMPKSAELPGGMRDKLEVKVTPSTSSTSPGGRVELTVTFRNVSPDPLPLYFTGDPTPRFEVETVDGKGKRAELPTGKAPPWPKGTNPPARDVKASRITLSSGGYAKVKIVWDAVKTRWAPEKAKSWEGRGYPRAPAGALAPGKYTLRFALPLIGVFEKGDFDLPKLPIEVSP</sequence>
<proteinExistence type="predicted"/>
<feature type="region of interest" description="Disordered" evidence="1">
    <location>
        <begin position="1"/>
        <end position="34"/>
    </location>
</feature>
<feature type="compositionally biased region" description="Low complexity" evidence="1">
    <location>
        <begin position="14"/>
        <end position="26"/>
    </location>
</feature>
<dbReference type="KEGG" id="llu:AKJ09_07460"/>